<dbReference type="GO" id="GO:0045892">
    <property type="term" value="P:negative regulation of DNA-templated transcription"/>
    <property type="evidence" value="ECO:0007669"/>
    <property type="project" value="InterPro"/>
</dbReference>
<proteinExistence type="inferred from homology"/>
<evidence type="ECO:0000256" key="1">
    <source>
        <dbReference type="ARBA" id="ARBA00022741"/>
    </source>
</evidence>
<feature type="non-terminal residue" evidence="4">
    <location>
        <position position="1"/>
    </location>
</feature>
<gene>
    <name evidence="4" type="ORF">S01H1_76063</name>
</gene>
<dbReference type="HAMAP" id="MF_00440">
    <property type="entry name" value="NrdR"/>
    <property type="match status" value="1"/>
</dbReference>
<evidence type="ECO:0000313" key="4">
    <source>
        <dbReference type="EMBL" id="GAG52903.1"/>
    </source>
</evidence>
<reference evidence="4" key="1">
    <citation type="journal article" date="2014" name="Front. Microbiol.">
        <title>High frequency of phylogenetically diverse reductive dehalogenase-homologous genes in deep subseafloor sedimentary metagenomes.</title>
        <authorList>
            <person name="Kawai M."/>
            <person name="Futagami T."/>
            <person name="Toyoda A."/>
            <person name="Takaki Y."/>
            <person name="Nishi S."/>
            <person name="Hori S."/>
            <person name="Arai W."/>
            <person name="Tsubouchi T."/>
            <person name="Morono Y."/>
            <person name="Uchiyama I."/>
            <person name="Ito T."/>
            <person name="Fujiyama A."/>
            <person name="Inagaki F."/>
            <person name="Takami H."/>
        </authorList>
    </citation>
    <scope>NUCLEOTIDE SEQUENCE</scope>
    <source>
        <strain evidence="4">Expedition CK06-06</strain>
    </source>
</reference>
<name>X0YX92_9ZZZZ</name>
<accession>X0YX92</accession>
<dbReference type="AlphaFoldDB" id="X0YX92"/>
<dbReference type="GO" id="GO:0008270">
    <property type="term" value="F:zinc ion binding"/>
    <property type="evidence" value="ECO:0007669"/>
    <property type="project" value="InterPro"/>
</dbReference>
<dbReference type="InterPro" id="IPR005144">
    <property type="entry name" value="ATP-cone_dom"/>
</dbReference>
<dbReference type="Pfam" id="PF03477">
    <property type="entry name" value="ATP-cone"/>
    <property type="match status" value="1"/>
</dbReference>
<keyword evidence="2" id="KW-0067">ATP-binding</keyword>
<sequence length="64" mass="7740">DLLVDKIESELRRKNKTEITSKEIGEIIMKKLRKLDKVAYIRFASVYHDFQDIKDFKKEIKDLR</sequence>
<evidence type="ECO:0000259" key="3">
    <source>
        <dbReference type="PROSITE" id="PS51161"/>
    </source>
</evidence>
<dbReference type="PANTHER" id="PTHR30455:SF2">
    <property type="entry name" value="TRANSCRIPTIONAL REPRESSOR NRDR"/>
    <property type="match status" value="1"/>
</dbReference>
<dbReference type="InterPro" id="IPR003796">
    <property type="entry name" value="RNR_NrdR-like"/>
</dbReference>
<keyword evidence="1" id="KW-0547">Nucleotide-binding</keyword>
<organism evidence="4">
    <name type="scientific">marine sediment metagenome</name>
    <dbReference type="NCBI Taxonomy" id="412755"/>
    <lineage>
        <taxon>unclassified sequences</taxon>
        <taxon>metagenomes</taxon>
        <taxon>ecological metagenomes</taxon>
    </lineage>
</organism>
<dbReference type="PROSITE" id="PS51161">
    <property type="entry name" value="ATP_CONE"/>
    <property type="match status" value="1"/>
</dbReference>
<dbReference type="PANTHER" id="PTHR30455">
    <property type="entry name" value="TRANSCRIPTIONAL REPRESSOR NRDR"/>
    <property type="match status" value="1"/>
</dbReference>
<dbReference type="GO" id="GO:0005524">
    <property type="term" value="F:ATP binding"/>
    <property type="evidence" value="ECO:0007669"/>
    <property type="project" value="UniProtKB-KW"/>
</dbReference>
<protein>
    <recommendedName>
        <fullName evidence="3">ATP-cone domain-containing protein</fullName>
    </recommendedName>
</protein>
<dbReference type="EMBL" id="BARS01051021">
    <property type="protein sequence ID" value="GAG52903.1"/>
    <property type="molecule type" value="Genomic_DNA"/>
</dbReference>
<evidence type="ECO:0000256" key="2">
    <source>
        <dbReference type="ARBA" id="ARBA00022840"/>
    </source>
</evidence>
<feature type="domain" description="ATP-cone" evidence="3">
    <location>
        <begin position="1"/>
        <end position="55"/>
    </location>
</feature>
<comment type="caution">
    <text evidence="4">The sequence shown here is derived from an EMBL/GenBank/DDBJ whole genome shotgun (WGS) entry which is preliminary data.</text>
</comment>